<evidence type="ECO:0000256" key="2">
    <source>
        <dbReference type="ARBA" id="ARBA00022598"/>
    </source>
</evidence>
<keyword evidence="4 10" id="KW-0547">Nucleotide-binding</keyword>
<comment type="function">
    <text evidence="10 11">Involved in cell wall formation. Catalyzes the final step in the synthesis of UDP-N-acetylmuramoyl-pentapeptide, the precursor of murein.</text>
</comment>
<feature type="domain" description="Mur ligase N-terminal catalytic" evidence="12">
    <location>
        <begin position="25"/>
        <end position="95"/>
    </location>
</feature>
<dbReference type="RefSeq" id="WP_281469840.1">
    <property type="nucleotide sequence ID" value="NZ_CP124535.1"/>
</dbReference>
<evidence type="ECO:0000256" key="10">
    <source>
        <dbReference type="HAMAP-Rule" id="MF_02019"/>
    </source>
</evidence>
<evidence type="ECO:0000256" key="4">
    <source>
        <dbReference type="ARBA" id="ARBA00022741"/>
    </source>
</evidence>
<dbReference type="NCBIfam" id="TIGR01143">
    <property type="entry name" value="murF"/>
    <property type="match status" value="1"/>
</dbReference>
<dbReference type="SUPFAM" id="SSF63418">
    <property type="entry name" value="MurE/MurF N-terminal domain"/>
    <property type="match status" value="1"/>
</dbReference>
<dbReference type="Gene3D" id="3.40.1190.10">
    <property type="entry name" value="Mur-like, catalytic domain"/>
    <property type="match status" value="1"/>
</dbReference>
<dbReference type="Proteomes" id="UP001230978">
    <property type="component" value="Chromosome"/>
</dbReference>
<evidence type="ECO:0000256" key="8">
    <source>
        <dbReference type="ARBA" id="ARBA00023306"/>
    </source>
</evidence>
<name>A0ABY8QCP0_9RHOB</name>
<comment type="catalytic activity">
    <reaction evidence="10 11">
        <text>D-alanyl-D-alanine + UDP-N-acetyl-alpha-D-muramoyl-L-alanyl-gamma-D-glutamyl-meso-2,6-diaminopimelate + ATP = UDP-N-acetyl-alpha-D-muramoyl-L-alanyl-gamma-D-glutamyl-meso-2,6-diaminopimeloyl-D-alanyl-D-alanine + ADP + phosphate + H(+)</text>
        <dbReference type="Rhea" id="RHEA:28374"/>
        <dbReference type="ChEBI" id="CHEBI:15378"/>
        <dbReference type="ChEBI" id="CHEBI:30616"/>
        <dbReference type="ChEBI" id="CHEBI:43474"/>
        <dbReference type="ChEBI" id="CHEBI:57822"/>
        <dbReference type="ChEBI" id="CHEBI:61386"/>
        <dbReference type="ChEBI" id="CHEBI:83905"/>
        <dbReference type="ChEBI" id="CHEBI:456216"/>
        <dbReference type="EC" id="6.3.2.10"/>
    </reaction>
</comment>
<evidence type="ECO:0000256" key="9">
    <source>
        <dbReference type="ARBA" id="ARBA00023316"/>
    </source>
</evidence>
<keyword evidence="6 10" id="KW-0133">Cell shape</keyword>
<keyword evidence="8 10" id="KW-0131">Cell cycle</keyword>
<dbReference type="Pfam" id="PF01225">
    <property type="entry name" value="Mur_ligase"/>
    <property type="match status" value="1"/>
</dbReference>
<keyword evidence="2 10" id="KW-0436">Ligase</keyword>
<keyword evidence="9 10" id="KW-0961">Cell wall biogenesis/degradation</keyword>
<protein>
    <recommendedName>
        <fullName evidence="10 11">UDP-N-acetylmuramoyl-tripeptide--D-alanyl-D-alanine ligase</fullName>
        <ecNumber evidence="10 11">6.3.2.10</ecNumber>
    </recommendedName>
    <alternativeName>
        <fullName evidence="10">D-alanyl-D-alanine-adding enzyme</fullName>
    </alternativeName>
</protein>
<dbReference type="PANTHER" id="PTHR43024:SF1">
    <property type="entry name" value="UDP-N-ACETYLMURAMOYL-TRIPEPTIDE--D-ALANYL-D-ALANINE LIGASE"/>
    <property type="match status" value="1"/>
</dbReference>
<dbReference type="InterPro" id="IPR004101">
    <property type="entry name" value="Mur_ligase_C"/>
</dbReference>
<dbReference type="HAMAP" id="MF_02019">
    <property type="entry name" value="MurF"/>
    <property type="match status" value="1"/>
</dbReference>
<comment type="pathway">
    <text evidence="10 11">Cell wall biogenesis; peptidoglycan biosynthesis.</text>
</comment>
<evidence type="ECO:0000256" key="7">
    <source>
        <dbReference type="ARBA" id="ARBA00022984"/>
    </source>
</evidence>
<dbReference type="GO" id="GO:0016874">
    <property type="term" value="F:ligase activity"/>
    <property type="evidence" value="ECO:0007669"/>
    <property type="project" value="UniProtKB-KW"/>
</dbReference>
<dbReference type="Pfam" id="PF02875">
    <property type="entry name" value="Mur_ligase_C"/>
    <property type="match status" value="1"/>
</dbReference>
<sequence>MMVLWRSEDAARATGGRATRPFAATGVSIDTRTLRAGELFVALKDLRDGHDFVAAALAKGAAAALVSRIPEGVAEDAPLLIVPDVLRALEDLGRAARARTKARVVGITGSVGKTSTKEMLRAVLGGQGRVHAAEASYNNHWGVPLTLARMPEETEFAVIEIGMNHPGEIAPLARMADLDVAMITTVAPAHLEAFDSVEGIAREKASILDGLRAGGVAVLNADIDTAPILRAKAEALGLRAVMFGAVEGAEWRILSVSLSDGATVVRAMRRGEPILFKVLSPGRHFAANALGALAVAEALGCDPAIAACDIGRWSPPAGRGTRERIVMDTLEDTGFDLFDDAFNANPASMAAALDVLIAAEPENGIGRLATGRRIAVLGDMLELGPQEAALHAAIARHPGLEKVALIHCVGPRMRALWQALPRAQRGEWVETAGELAARARSLIDAGDIVLVKGSKGSKVSLVVDGLRKLGQAGAPKNEGTE</sequence>
<dbReference type="SUPFAM" id="SSF53244">
    <property type="entry name" value="MurD-like peptide ligases, peptide-binding domain"/>
    <property type="match status" value="1"/>
</dbReference>
<keyword evidence="16" id="KW-1185">Reference proteome</keyword>
<dbReference type="InterPro" id="IPR000713">
    <property type="entry name" value="Mur_ligase_N"/>
</dbReference>
<keyword evidence="7 10" id="KW-0573">Peptidoglycan synthesis</keyword>
<proteinExistence type="inferred from homology"/>
<comment type="similarity">
    <text evidence="10">Belongs to the MurCDEF family. MurF subfamily.</text>
</comment>
<evidence type="ECO:0000256" key="6">
    <source>
        <dbReference type="ARBA" id="ARBA00022960"/>
    </source>
</evidence>
<evidence type="ECO:0000256" key="11">
    <source>
        <dbReference type="RuleBase" id="RU004136"/>
    </source>
</evidence>
<comment type="subcellular location">
    <subcellularLocation>
        <location evidence="10 11">Cytoplasm</location>
    </subcellularLocation>
</comment>
<dbReference type="PANTHER" id="PTHR43024">
    <property type="entry name" value="UDP-N-ACETYLMURAMOYL-TRIPEPTIDE--D-ALANYL-D-ALANINE LIGASE"/>
    <property type="match status" value="1"/>
</dbReference>
<dbReference type="EMBL" id="CP124535">
    <property type="protein sequence ID" value="WGV18040.1"/>
    <property type="molecule type" value="Genomic_DNA"/>
</dbReference>
<feature type="domain" description="Mur ligase central" evidence="14">
    <location>
        <begin position="107"/>
        <end position="296"/>
    </location>
</feature>
<dbReference type="Gene3D" id="3.40.1390.10">
    <property type="entry name" value="MurE/MurF, N-terminal domain"/>
    <property type="match status" value="1"/>
</dbReference>
<keyword evidence="5 10" id="KW-0067">ATP-binding</keyword>
<organism evidence="15 16">
    <name type="scientific">Fuscovulum ytuae</name>
    <dbReference type="NCBI Taxonomy" id="3042299"/>
    <lineage>
        <taxon>Bacteria</taxon>
        <taxon>Pseudomonadati</taxon>
        <taxon>Pseudomonadota</taxon>
        <taxon>Alphaproteobacteria</taxon>
        <taxon>Rhodobacterales</taxon>
        <taxon>Paracoccaceae</taxon>
        <taxon>Fuscovulum</taxon>
    </lineage>
</organism>
<evidence type="ECO:0000256" key="1">
    <source>
        <dbReference type="ARBA" id="ARBA00022490"/>
    </source>
</evidence>
<keyword evidence="1 10" id="KW-0963">Cytoplasm</keyword>
<dbReference type="InterPro" id="IPR036615">
    <property type="entry name" value="Mur_ligase_C_dom_sf"/>
</dbReference>
<evidence type="ECO:0000256" key="5">
    <source>
        <dbReference type="ARBA" id="ARBA00022840"/>
    </source>
</evidence>
<evidence type="ECO:0000313" key="15">
    <source>
        <dbReference type="EMBL" id="WGV18040.1"/>
    </source>
</evidence>
<evidence type="ECO:0000259" key="13">
    <source>
        <dbReference type="Pfam" id="PF02875"/>
    </source>
</evidence>
<evidence type="ECO:0000256" key="3">
    <source>
        <dbReference type="ARBA" id="ARBA00022618"/>
    </source>
</evidence>
<dbReference type="InterPro" id="IPR051046">
    <property type="entry name" value="MurCDEF_CellWall_CoF430Synth"/>
</dbReference>
<evidence type="ECO:0000313" key="16">
    <source>
        <dbReference type="Proteomes" id="UP001230978"/>
    </source>
</evidence>
<feature type="binding site" evidence="10">
    <location>
        <begin position="109"/>
        <end position="115"/>
    </location>
    <ligand>
        <name>ATP</name>
        <dbReference type="ChEBI" id="CHEBI:30616"/>
    </ligand>
</feature>
<keyword evidence="3 10" id="KW-0132">Cell division</keyword>
<dbReference type="Gene3D" id="3.90.190.20">
    <property type="entry name" value="Mur ligase, C-terminal domain"/>
    <property type="match status" value="1"/>
</dbReference>
<evidence type="ECO:0000259" key="14">
    <source>
        <dbReference type="Pfam" id="PF08245"/>
    </source>
</evidence>
<dbReference type="InterPro" id="IPR035911">
    <property type="entry name" value="MurE/MurF_N"/>
</dbReference>
<feature type="domain" description="Mur ligase C-terminal" evidence="13">
    <location>
        <begin position="331"/>
        <end position="454"/>
    </location>
</feature>
<dbReference type="InterPro" id="IPR005863">
    <property type="entry name" value="UDP-N-AcMur_synth"/>
</dbReference>
<dbReference type="Pfam" id="PF08245">
    <property type="entry name" value="Mur_ligase_M"/>
    <property type="match status" value="1"/>
</dbReference>
<dbReference type="InterPro" id="IPR036565">
    <property type="entry name" value="Mur-like_cat_sf"/>
</dbReference>
<evidence type="ECO:0000259" key="12">
    <source>
        <dbReference type="Pfam" id="PF01225"/>
    </source>
</evidence>
<dbReference type="SUPFAM" id="SSF53623">
    <property type="entry name" value="MurD-like peptide ligases, catalytic domain"/>
    <property type="match status" value="1"/>
</dbReference>
<reference evidence="15 16" key="1">
    <citation type="submission" date="2023-04" db="EMBL/GenBank/DDBJ databases">
        <title>YMD61, complete Genome.</title>
        <authorList>
            <person name="Zhang J."/>
        </authorList>
    </citation>
    <scope>NUCLEOTIDE SEQUENCE [LARGE SCALE GENOMIC DNA]</scope>
    <source>
        <strain evidence="15 16">YMD61</strain>
    </source>
</reference>
<gene>
    <name evidence="10 15" type="primary">murF</name>
    <name evidence="15" type="ORF">QF092_07695</name>
</gene>
<dbReference type="EC" id="6.3.2.10" evidence="10 11"/>
<dbReference type="InterPro" id="IPR013221">
    <property type="entry name" value="Mur_ligase_cen"/>
</dbReference>
<accession>A0ABY8QCP0</accession>